<reference evidence="4" key="1">
    <citation type="submission" date="2012-11" db="EMBL/GenBank/DDBJ databases">
        <authorList>
            <person name="Lucero-Rivera Y.E."/>
            <person name="Tovar-Ramirez D."/>
        </authorList>
    </citation>
    <scope>NUCLEOTIDE SEQUENCE [LARGE SCALE GENOMIC DNA]</scope>
    <source>
        <strain evidence="4">Araruama</strain>
    </source>
</reference>
<comment type="caution">
    <text evidence="3">The sequence shown here is derived from an EMBL/GenBank/DDBJ whole genome shotgun (WGS) entry which is preliminary data.</text>
</comment>
<dbReference type="PROSITE" id="PS50005">
    <property type="entry name" value="TPR"/>
    <property type="match status" value="1"/>
</dbReference>
<dbReference type="PANTHER" id="PTHR10098">
    <property type="entry name" value="RAPSYN-RELATED"/>
    <property type="match status" value="1"/>
</dbReference>
<dbReference type="InterPro" id="IPR024983">
    <property type="entry name" value="CHAT_dom"/>
</dbReference>
<feature type="repeat" description="TPR" evidence="1">
    <location>
        <begin position="364"/>
        <end position="397"/>
    </location>
</feature>
<dbReference type="AlphaFoldDB" id="A0A1V1P2J7"/>
<name>A0A1V1P2J7_9BACT</name>
<evidence type="ECO:0000256" key="1">
    <source>
        <dbReference type="PROSITE-ProRule" id="PRU00339"/>
    </source>
</evidence>
<dbReference type="InterPro" id="IPR019734">
    <property type="entry name" value="TPR_rpt"/>
</dbReference>
<evidence type="ECO:0000313" key="4">
    <source>
        <dbReference type="Proteomes" id="UP000189670"/>
    </source>
</evidence>
<dbReference type="EMBL" id="ATBP01000781">
    <property type="protein sequence ID" value="ETR68965.1"/>
    <property type="molecule type" value="Genomic_DNA"/>
</dbReference>
<accession>A0A1V1P2J7</accession>
<evidence type="ECO:0000259" key="2">
    <source>
        <dbReference type="Pfam" id="PF12770"/>
    </source>
</evidence>
<protein>
    <recommendedName>
        <fullName evidence="2">CHAT domain-containing protein</fullName>
    </recommendedName>
</protein>
<dbReference type="Pfam" id="PF12770">
    <property type="entry name" value="CHAT"/>
    <property type="match status" value="1"/>
</dbReference>
<organism evidence="3 4">
    <name type="scientific">Candidatus Magnetoglobus multicellularis str. Araruama</name>
    <dbReference type="NCBI Taxonomy" id="890399"/>
    <lineage>
        <taxon>Bacteria</taxon>
        <taxon>Pseudomonadati</taxon>
        <taxon>Thermodesulfobacteriota</taxon>
        <taxon>Desulfobacteria</taxon>
        <taxon>Desulfobacterales</taxon>
        <taxon>Desulfobacteraceae</taxon>
        <taxon>Candidatus Magnetoglobus</taxon>
    </lineage>
</organism>
<proteinExistence type="predicted"/>
<feature type="domain" description="CHAT" evidence="2">
    <location>
        <begin position="603"/>
        <end position="861"/>
    </location>
</feature>
<keyword evidence="1" id="KW-0802">TPR repeat</keyword>
<dbReference type="PANTHER" id="PTHR10098:SF108">
    <property type="entry name" value="TETRATRICOPEPTIDE REPEAT PROTEIN 28"/>
    <property type="match status" value="1"/>
</dbReference>
<sequence>MYMFLEELKTHIPEMDTLAKQLDYVSTSPLVYPPPELYQEPPVQLKNRAIQRIKDYKAYFLKTNNFTDLINDLILAEQELQAAHDLFLKRYNYKEASVCLINLGDSLRMRSRNKESDRSYKQAYKLSREHNLKVQEAHALVGLSRIANNDKRFSEAISFAVHAEKICNSLEPKDYECLVLALTQTALAQNKLLNLGGALYNLNRIIALSKDKSLPTKQAQTTRMYALVDIGDIYYNLGRKFSGVETGDYAEANSDLSQQAYAAAKENYTKGIELTKKLGFKGLEKRYQNLKNIINSEARRSKYFLSNHVKMTEILKNSPALNPKTPNDIVYSDHFIRYGNLLSDFNFSMESLFNNLKEMDATPYDKLIMEGQLYSITGQIDKTIKAFHKAVNLMEAHRAYLLEEDSRQALLATRGRSKIYINLALAFLEQGDNAKAFHYLEHNRARTLADLVLSSRNITFGSQAEQKLFTNLHEQELQLAKGYRSLLESDPLTGPSPQKISQVRKMELAYQKLKQKISLKAPRMTQLIESRPVTLASIQADMRKNCYEMLYYLIDSTQLIIWHITDDAVDVKSVFVHEKMLIDKVKTLREKLENIHANEFSDKLSRQLFLFLIQPMKDKLKKKNLVIVPDKFLHSLPFQVLKSPNGHYFGELKALSYAPSATVLANLKVSSNLSNLRLLAVAAEDFQGTANDVDKILPFYSDNKYFVTGNINKKNLLRLLTEKEYNLLHLSLHGSFDLNNPMLSYLTVGPNERLNATEMFALPLNKTRLVTLSACEIGKVNVEASNEISGMLRALLYAGAQSLLLPAWKIDAEATALWMEAFYRTGQTLPPAKAAKEALLSLKSNKKYKHPRYWGGFLLTGK</sequence>
<dbReference type="InterPro" id="IPR011990">
    <property type="entry name" value="TPR-like_helical_dom_sf"/>
</dbReference>
<gene>
    <name evidence="3" type="ORF">OMM_10010</name>
</gene>
<dbReference type="SUPFAM" id="SSF48452">
    <property type="entry name" value="TPR-like"/>
    <property type="match status" value="2"/>
</dbReference>
<dbReference type="Proteomes" id="UP000189670">
    <property type="component" value="Unassembled WGS sequence"/>
</dbReference>
<dbReference type="Gene3D" id="1.25.40.10">
    <property type="entry name" value="Tetratricopeptide repeat domain"/>
    <property type="match status" value="1"/>
</dbReference>
<evidence type="ECO:0000313" key="3">
    <source>
        <dbReference type="EMBL" id="ETR68965.1"/>
    </source>
</evidence>